<proteinExistence type="predicted"/>
<evidence type="ECO:0000313" key="1">
    <source>
        <dbReference type="EMBL" id="OIN98668.1"/>
    </source>
</evidence>
<sequence>MYKKILLSLICILGLGVLFFSGIGYGTTLPYVADTMTSRLINDTPVVHQIIFRTATADTINTVTMKFSPGFNFSTNAPSLGTVSGIGTGTISIDEDTIIYTVKSDSLTLDNTTVFKIITLENIKNASQIANWQVHIHRAV</sequence>
<name>A0A1J4SJ65_9BACT</name>
<dbReference type="EMBL" id="MNUO01000006">
    <property type="protein sequence ID" value="OIN98668.1"/>
    <property type="molecule type" value="Genomic_DNA"/>
</dbReference>
<dbReference type="AlphaFoldDB" id="A0A1J4SJ65"/>
<dbReference type="Proteomes" id="UP000182278">
    <property type="component" value="Unassembled WGS sequence"/>
</dbReference>
<gene>
    <name evidence="1" type="ORF">AUJ66_00580</name>
</gene>
<accession>A0A1J4SJ65</accession>
<comment type="caution">
    <text evidence="1">The sequence shown here is derived from an EMBL/GenBank/DDBJ whole genome shotgun (WGS) entry which is preliminary data.</text>
</comment>
<evidence type="ECO:0000313" key="2">
    <source>
        <dbReference type="Proteomes" id="UP000182278"/>
    </source>
</evidence>
<dbReference type="STRING" id="1817893.AUJ66_00580"/>
<reference evidence="1 2" key="1">
    <citation type="journal article" date="2016" name="Environ. Microbiol.">
        <title>Genomic resolution of a cold subsurface aquifer community provides metabolic insights for novel microbes adapted to high CO concentrations.</title>
        <authorList>
            <person name="Probst A.J."/>
            <person name="Castelle C.J."/>
            <person name="Singh A."/>
            <person name="Brown C.T."/>
            <person name="Anantharaman K."/>
            <person name="Sharon I."/>
            <person name="Hug L.A."/>
            <person name="Burstein D."/>
            <person name="Emerson J.B."/>
            <person name="Thomas B.C."/>
            <person name="Banfield J.F."/>
        </authorList>
    </citation>
    <scope>NUCLEOTIDE SEQUENCE [LARGE SCALE GENOMIC DNA]</scope>
    <source>
        <strain evidence="1">CG1_02_38_46</strain>
    </source>
</reference>
<protein>
    <submittedName>
        <fullName evidence="1">Uncharacterized protein</fullName>
    </submittedName>
</protein>
<organism evidence="1 2">
    <name type="scientific">Candidatus Desantisbacteria bacterium CG1_02_38_46</name>
    <dbReference type="NCBI Taxonomy" id="1817893"/>
    <lineage>
        <taxon>Bacteria</taxon>
        <taxon>Candidatus Desantisiibacteriota</taxon>
    </lineage>
</organism>